<dbReference type="EMBL" id="AP023036">
    <property type="protein sequence ID" value="BCD46335.1"/>
    <property type="molecule type" value="Genomic_DNA"/>
</dbReference>
<evidence type="ECO:0000313" key="5">
    <source>
        <dbReference type="Proteomes" id="UP000317935"/>
    </source>
</evidence>
<feature type="transmembrane region" description="Helical" evidence="2">
    <location>
        <begin position="9"/>
        <end position="33"/>
    </location>
</feature>
<feature type="coiled-coil region" evidence="1">
    <location>
        <begin position="41"/>
        <end position="75"/>
    </location>
</feature>
<dbReference type="OrthoDB" id="5373216at2"/>
<keyword evidence="1" id="KW-0175">Coiled coil</keyword>
<dbReference type="GeneID" id="56929079"/>
<gene>
    <name evidence="3" type="ORF">NHP190020_13740</name>
    <name evidence="4" type="ORF">SNTW_13150</name>
</gene>
<proteinExistence type="predicted"/>
<keyword evidence="2" id="KW-0472">Membrane</keyword>
<protein>
    <recommendedName>
        <fullName evidence="7">Septum formation initiator</fullName>
    </recommendedName>
</protein>
<dbReference type="RefSeq" id="WP_034376919.1">
    <property type="nucleotide sequence ID" value="NZ_AP019774.1"/>
</dbReference>
<name>A0A6J4D1K3_9HELI</name>
<dbReference type="AlphaFoldDB" id="A0A6J4D1K3"/>
<keyword evidence="6" id="KW-1185">Reference proteome</keyword>
<reference evidence="4 5" key="1">
    <citation type="submission" date="2019-06" db="EMBL/GenBank/DDBJ databases">
        <title>Complete genome sequence of Helicobacter suis SNTW101c.</title>
        <authorList>
            <person name="Rimbara E."/>
            <person name="Suzuki M."/>
            <person name="Matsui H."/>
            <person name="Nakamura M."/>
            <person name="Mori S."/>
            <person name="Shibayama K."/>
        </authorList>
    </citation>
    <scope>NUCLEOTIDE SEQUENCE [LARGE SCALE GENOMIC DNA]</scope>
    <source>
        <strain evidence="4 5">SNTW101c</strain>
    </source>
</reference>
<keyword evidence="2" id="KW-1133">Transmembrane helix</keyword>
<dbReference type="EMBL" id="AP019774">
    <property type="protein sequence ID" value="BCD70670.1"/>
    <property type="molecule type" value="Genomic_DNA"/>
</dbReference>
<evidence type="ECO:0000256" key="1">
    <source>
        <dbReference type="SAM" id="Coils"/>
    </source>
</evidence>
<evidence type="ECO:0000313" key="3">
    <source>
        <dbReference type="EMBL" id="BCD46335.1"/>
    </source>
</evidence>
<dbReference type="Proteomes" id="UP000317935">
    <property type="component" value="Chromosome"/>
</dbReference>
<evidence type="ECO:0000256" key="2">
    <source>
        <dbReference type="SAM" id="Phobius"/>
    </source>
</evidence>
<reference evidence="3 6" key="2">
    <citation type="submission" date="2020-04" db="EMBL/GenBank/DDBJ databases">
        <title>Genomic analysis of gastric non-Helicobacter pylori Helicobacters isolated in Japan.</title>
        <authorList>
            <person name="Suzuki M."/>
            <person name="Rimbara E."/>
        </authorList>
    </citation>
    <scope>NUCLEOTIDE SEQUENCE [LARGE SCALE GENOMIC DNA]</scope>
    <source>
        <strain evidence="3 6">NHP19-0020</strain>
    </source>
</reference>
<sequence>MGKTWQFLYIYRGVLLGFSLIVAFGMYIGSLLFGDSSIEVLLALKRKQNDLQASVQNLQYENAKLQKQLFELKELEPPKR</sequence>
<keyword evidence="2" id="KW-0812">Transmembrane</keyword>
<evidence type="ECO:0000313" key="6">
    <source>
        <dbReference type="Proteomes" id="UP000509742"/>
    </source>
</evidence>
<accession>A0A6J4D1K3</accession>
<evidence type="ECO:0000313" key="4">
    <source>
        <dbReference type="EMBL" id="BCD70670.1"/>
    </source>
</evidence>
<evidence type="ECO:0008006" key="7">
    <source>
        <dbReference type="Google" id="ProtNLM"/>
    </source>
</evidence>
<organism evidence="4 5">
    <name type="scientific">Helicobacter suis</name>
    <dbReference type="NCBI Taxonomy" id="104628"/>
    <lineage>
        <taxon>Bacteria</taxon>
        <taxon>Pseudomonadati</taxon>
        <taxon>Campylobacterota</taxon>
        <taxon>Epsilonproteobacteria</taxon>
        <taxon>Campylobacterales</taxon>
        <taxon>Helicobacteraceae</taxon>
        <taxon>Helicobacter</taxon>
    </lineage>
</organism>
<dbReference type="Proteomes" id="UP000509742">
    <property type="component" value="Chromosome"/>
</dbReference>